<keyword evidence="3" id="KW-1185">Reference proteome</keyword>
<feature type="transmembrane region" description="Helical" evidence="1">
    <location>
        <begin position="12"/>
        <end position="34"/>
    </location>
</feature>
<proteinExistence type="predicted"/>
<dbReference type="EMBL" id="CP104205">
    <property type="protein sequence ID" value="UWX53908.1"/>
    <property type="molecule type" value="Genomic_DNA"/>
</dbReference>
<keyword evidence="1" id="KW-1133">Transmembrane helix</keyword>
<protein>
    <submittedName>
        <fullName evidence="2">Uncharacterized protein</fullName>
    </submittedName>
</protein>
<evidence type="ECO:0000313" key="2">
    <source>
        <dbReference type="EMBL" id="UWX53908.1"/>
    </source>
</evidence>
<evidence type="ECO:0000256" key="1">
    <source>
        <dbReference type="SAM" id="Phobius"/>
    </source>
</evidence>
<accession>A0ABY5Y4I4</accession>
<dbReference type="Proteomes" id="UP001059209">
    <property type="component" value="Chromosome"/>
</dbReference>
<gene>
    <name evidence="2" type="ORF">NYZ99_12355</name>
</gene>
<dbReference type="RefSeq" id="WP_260571459.1">
    <property type="nucleotide sequence ID" value="NZ_CP104205.1"/>
</dbReference>
<evidence type="ECO:0000313" key="3">
    <source>
        <dbReference type="Proteomes" id="UP001059209"/>
    </source>
</evidence>
<name>A0ABY5Y4I4_9FLAO</name>
<reference evidence="2" key="1">
    <citation type="submission" date="2022-09" db="EMBL/GenBank/DDBJ databases">
        <title>Maribacter litopenaei sp. nov., isolated from the intestinal tract of the Pacific White Shrimp, Litopenaeus vannamei.</title>
        <authorList>
            <person name="Kim S.Y."/>
            <person name="Hwang C.Y."/>
        </authorList>
    </citation>
    <scope>NUCLEOTIDE SEQUENCE</scope>
    <source>
        <strain evidence="2">HL-LV01</strain>
    </source>
</reference>
<keyword evidence="1" id="KW-0812">Transmembrane</keyword>
<keyword evidence="1" id="KW-0472">Membrane</keyword>
<sequence>MMVFRWFIGSDWLLFVFGLLGFTLQGGFVGLYAVAARMYPTNFRDHGTGMGDRHRPTGRCDRPCCGWCVDRDGLYDGLDLYDIRGTDILGRCGYFLPIL</sequence>
<organism evidence="2 3">
    <name type="scientific">Maribacter litopenaei</name>
    <dbReference type="NCBI Taxonomy" id="2976127"/>
    <lineage>
        <taxon>Bacteria</taxon>
        <taxon>Pseudomonadati</taxon>
        <taxon>Bacteroidota</taxon>
        <taxon>Flavobacteriia</taxon>
        <taxon>Flavobacteriales</taxon>
        <taxon>Flavobacteriaceae</taxon>
        <taxon>Maribacter</taxon>
    </lineage>
</organism>